<comment type="caution">
    <text evidence="8">The sequence shown here is derived from an EMBL/GenBank/DDBJ whole genome shotgun (WGS) entry which is preliminary data.</text>
</comment>
<protein>
    <recommendedName>
        <fullName evidence="6">Phosphofructokinase</fullName>
    </recommendedName>
</protein>
<evidence type="ECO:0000256" key="5">
    <source>
        <dbReference type="ARBA" id="ARBA00022840"/>
    </source>
</evidence>
<dbReference type="Gene3D" id="3.40.1190.20">
    <property type="match status" value="1"/>
</dbReference>
<accession>A0ABY1ZID0</accession>
<evidence type="ECO:0000259" key="7">
    <source>
        <dbReference type="Pfam" id="PF00294"/>
    </source>
</evidence>
<feature type="domain" description="Carbohydrate kinase PfkB" evidence="7">
    <location>
        <begin position="24"/>
        <end position="293"/>
    </location>
</feature>
<gene>
    <name evidence="8" type="primary">pfkB</name>
    <name evidence="8" type="ORF">EZI54_19100</name>
</gene>
<reference evidence="8 9" key="1">
    <citation type="submission" date="2019-02" db="EMBL/GenBank/DDBJ databases">
        <title>Marinobacter halodurans sp. nov., a marine bacterium isolated from sea tidal flat.</title>
        <authorList>
            <person name="Yoo Y."/>
            <person name="Lee D.W."/>
            <person name="Kim B.S."/>
            <person name="Kim J.-J."/>
        </authorList>
    </citation>
    <scope>NUCLEOTIDE SEQUENCE [LARGE SCALE GENOMIC DNA]</scope>
    <source>
        <strain evidence="8 9">YJ-S3-2</strain>
    </source>
</reference>
<name>A0ABY1ZID0_9GAMM</name>
<proteinExistence type="inferred from homology"/>
<evidence type="ECO:0000256" key="4">
    <source>
        <dbReference type="ARBA" id="ARBA00022777"/>
    </source>
</evidence>
<dbReference type="PIRSF" id="PIRSF000535">
    <property type="entry name" value="1PFK/6PFK/LacC"/>
    <property type="match status" value="1"/>
</dbReference>
<keyword evidence="9" id="KW-1185">Reference proteome</keyword>
<keyword evidence="4" id="KW-0418">Kinase</keyword>
<dbReference type="InterPro" id="IPR011611">
    <property type="entry name" value="PfkB_dom"/>
</dbReference>
<dbReference type="SUPFAM" id="SSF53613">
    <property type="entry name" value="Ribokinase-like"/>
    <property type="match status" value="1"/>
</dbReference>
<dbReference type="PANTHER" id="PTHR46566">
    <property type="entry name" value="1-PHOSPHOFRUCTOKINASE-RELATED"/>
    <property type="match status" value="1"/>
</dbReference>
<evidence type="ECO:0000256" key="6">
    <source>
        <dbReference type="PIRNR" id="PIRNR000535"/>
    </source>
</evidence>
<evidence type="ECO:0000256" key="2">
    <source>
        <dbReference type="ARBA" id="ARBA00022679"/>
    </source>
</evidence>
<sequence length="321" mass="33705">MARVLTLTLNPALDLSVETPPIRLGQVNRTERTQLDAAGKGINLARVLRRLGHEVMVSGLLGLDNAAPFEQLFADEGLEDHFLRVPGTSRTNVKLAETGGRITDLNGTGFDTPADALNRLQFRLSPLLGGCDAVVIAGSLPVGFAPSALAELIRRCAEADRPAWLDTSGAALTAGIGAHPTGVKPNAEELAEWAGRPLPDLTAQADAGRQLQQSGIAHVVISRGADGVLWLNPRRDLLARAPQVPVVSTVCAGDTLLAGLLHGELSGLGDHATLQLATALSAECVRHVGVGNPDADDFQQLQQHTRVTPWPDTTLSGEASS</sequence>
<evidence type="ECO:0000256" key="1">
    <source>
        <dbReference type="ARBA" id="ARBA00010688"/>
    </source>
</evidence>
<dbReference type="RefSeq" id="WP_131483480.1">
    <property type="nucleotide sequence ID" value="NZ_SJDL01000038.1"/>
</dbReference>
<dbReference type="NCBIfam" id="TIGR03168">
    <property type="entry name" value="1-PFK"/>
    <property type="match status" value="1"/>
</dbReference>
<dbReference type="NCBIfam" id="TIGR03828">
    <property type="entry name" value="pfkB"/>
    <property type="match status" value="1"/>
</dbReference>
<dbReference type="CDD" id="cd01164">
    <property type="entry name" value="FruK_PfkB_like"/>
    <property type="match status" value="1"/>
</dbReference>
<organism evidence="8 9">
    <name type="scientific">Marinobacter halodurans</name>
    <dbReference type="NCBI Taxonomy" id="2528979"/>
    <lineage>
        <taxon>Bacteria</taxon>
        <taxon>Pseudomonadati</taxon>
        <taxon>Pseudomonadota</taxon>
        <taxon>Gammaproteobacteria</taxon>
        <taxon>Pseudomonadales</taxon>
        <taxon>Marinobacteraceae</taxon>
        <taxon>Marinobacter</taxon>
    </lineage>
</organism>
<dbReference type="InterPro" id="IPR022463">
    <property type="entry name" value="1-PFruKinase"/>
</dbReference>
<dbReference type="InterPro" id="IPR017583">
    <property type="entry name" value="Tagatose/fructose_Pkinase"/>
</dbReference>
<dbReference type="EMBL" id="SJDL01000038">
    <property type="protein sequence ID" value="TBW49823.1"/>
    <property type="molecule type" value="Genomic_DNA"/>
</dbReference>
<keyword evidence="5" id="KW-0067">ATP-binding</keyword>
<evidence type="ECO:0000256" key="3">
    <source>
        <dbReference type="ARBA" id="ARBA00022741"/>
    </source>
</evidence>
<evidence type="ECO:0000313" key="8">
    <source>
        <dbReference type="EMBL" id="TBW49823.1"/>
    </source>
</evidence>
<dbReference type="Proteomes" id="UP000313645">
    <property type="component" value="Unassembled WGS sequence"/>
</dbReference>
<dbReference type="PANTHER" id="PTHR46566:SF5">
    <property type="entry name" value="1-PHOSPHOFRUCTOKINASE"/>
    <property type="match status" value="1"/>
</dbReference>
<comment type="similarity">
    <text evidence="1 6">Belongs to the carbohydrate kinase PfkB family.</text>
</comment>
<evidence type="ECO:0000313" key="9">
    <source>
        <dbReference type="Proteomes" id="UP000313645"/>
    </source>
</evidence>
<dbReference type="GO" id="GO:0008662">
    <property type="term" value="F:1-phosphofructokinase activity"/>
    <property type="evidence" value="ECO:0007669"/>
    <property type="project" value="UniProtKB-EC"/>
</dbReference>
<dbReference type="InterPro" id="IPR029056">
    <property type="entry name" value="Ribokinase-like"/>
</dbReference>
<keyword evidence="3" id="KW-0547">Nucleotide-binding</keyword>
<keyword evidence="2 6" id="KW-0808">Transferase</keyword>
<dbReference type="Pfam" id="PF00294">
    <property type="entry name" value="PfkB"/>
    <property type="match status" value="1"/>
</dbReference>